<organism evidence="2 3">
    <name type="scientific">Chthoniobacter flavus Ellin428</name>
    <dbReference type="NCBI Taxonomy" id="497964"/>
    <lineage>
        <taxon>Bacteria</taxon>
        <taxon>Pseudomonadati</taxon>
        <taxon>Verrucomicrobiota</taxon>
        <taxon>Spartobacteria</taxon>
        <taxon>Chthoniobacterales</taxon>
        <taxon>Chthoniobacteraceae</taxon>
        <taxon>Chthoniobacter</taxon>
    </lineage>
</organism>
<name>B4DAK0_9BACT</name>
<dbReference type="SUPFAM" id="SSF53335">
    <property type="entry name" value="S-adenosyl-L-methionine-dependent methyltransferases"/>
    <property type="match status" value="1"/>
</dbReference>
<dbReference type="GO" id="GO:0032259">
    <property type="term" value="P:methylation"/>
    <property type="evidence" value="ECO:0007669"/>
    <property type="project" value="UniProtKB-KW"/>
</dbReference>
<comment type="caution">
    <text evidence="2">The sequence shown here is derived from an EMBL/GenBank/DDBJ whole genome shotgun (WGS) entry which is preliminary data.</text>
</comment>
<dbReference type="InterPro" id="IPR029063">
    <property type="entry name" value="SAM-dependent_MTases_sf"/>
</dbReference>
<feature type="domain" description="Methyltransferase" evidence="1">
    <location>
        <begin position="59"/>
        <end position="151"/>
    </location>
</feature>
<dbReference type="InterPro" id="IPR041698">
    <property type="entry name" value="Methyltransf_25"/>
</dbReference>
<protein>
    <submittedName>
        <fullName evidence="2">UbiE/COQ5 methyltransferase</fullName>
    </submittedName>
</protein>
<evidence type="ECO:0000259" key="1">
    <source>
        <dbReference type="Pfam" id="PF13649"/>
    </source>
</evidence>
<keyword evidence="2" id="KW-0808">Transferase</keyword>
<keyword evidence="2" id="KW-0489">Methyltransferase</keyword>
<dbReference type="STRING" id="497964.CfE428DRAFT_5941"/>
<dbReference type="AlphaFoldDB" id="B4DAK0"/>
<dbReference type="InParanoid" id="B4DAK0"/>
<dbReference type="RefSeq" id="WP_006983261.1">
    <property type="nucleotide sequence ID" value="NZ_ABVL01000031.1"/>
</dbReference>
<proteinExistence type="predicted"/>
<dbReference type="Proteomes" id="UP000005824">
    <property type="component" value="Unassembled WGS sequence"/>
</dbReference>
<dbReference type="EMBL" id="ABVL01000031">
    <property type="protein sequence ID" value="EDY16518.1"/>
    <property type="molecule type" value="Genomic_DNA"/>
</dbReference>
<dbReference type="GO" id="GO:0008168">
    <property type="term" value="F:methyltransferase activity"/>
    <property type="evidence" value="ECO:0007669"/>
    <property type="project" value="UniProtKB-KW"/>
</dbReference>
<evidence type="ECO:0000313" key="3">
    <source>
        <dbReference type="Proteomes" id="UP000005824"/>
    </source>
</evidence>
<gene>
    <name evidence="2" type="ORF">CfE428DRAFT_5941</name>
</gene>
<evidence type="ECO:0000313" key="2">
    <source>
        <dbReference type="EMBL" id="EDY16518.1"/>
    </source>
</evidence>
<keyword evidence="3" id="KW-1185">Reference proteome</keyword>
<reference evidence="2 3" key="1">
    <citation type="journal article" date="2011" name="J. Bacteriol.">
        <title>Genome sequence of Chthoniobacter flavus Ellin428, an aerobic heterotrophic soil bacterium.</title>
        <authorList>
            <person name="Kant R."/>
            <person name="van Passel M.W."/>
            <person name="Palva A."/>
            <person name="Lucas S."/>
            <person name="Lapidus A."/>
            <person name="Glavina Del Rio T."/>
            <person name="Dalin E."/>
            <person name="Tice H."/>
            <person name="Bruce D."/>
            <person name="Goodwin L."/>
            <person name="Pitluck S."/>
            <person name="Larimer F.W."/>
            <person name="Land M.L."/>
            <person name="Hauser L."/>
            <person name="Sangwan P."/>
            <person name="de Vos W.M."/>
            <person name="Janssen P.H."/>
            <person name="Smidt H."/>
        </authorList>
    </citation>
    <scope>NUCLEOTIDE SEQUENCE [LARGE SCALE GENOMIC DNA]</scope>
    <source>
        <strain evidence="2 3">Ellin428</strain>
    </source>
</reference>
<dbReference type="eggNOG" id="COG2226">
    <property type="taxonomic scope" value="Bacteria"/>
</dbReference>
<accession>B4DAK0</accession>
<sequence>MKRAFDPQELELMDRPQPVTPELEECLRNLVSLNRFFGSHRLIRKFLAQWLVSDRTYRVLDLCTGAGDIPRLIVDWARQAGVTLRVDAVDASDSTLEIARRGAEAYPEIQFVKGDALKWESRETYDLVTCSLALHHFSDKDAVMLLRRCRALSNRFVLVSDLERTSWGAAGIRLLTALVYRQPMTRADANTSIHRAFSFPEMRALAEAAGWESFGHMRFLFCRQAIWLDERTVGEIPAVSAVPEVLPCPT</sequence>
<dbReference type="Gene3D" id="3.40.50.150">
    <property type="entry name" value="Vaccinia Virus protein VP39"/>
    <property type="match status" value="1"/>
</dbReference>
<dbReference type="Pfam" id="PF13649">
    <property type="entry name" value="Methyltransf_25"/>
    <property type="match status" value="1"/>
</dbReference>
<dbReference type="CDD" id="cd02440">
    <property type="entry name" value="AdoMet_MTases"/>
    <property type="match status" value="1"/>
</dbReference>